<evidence type="ECO:0000256" key="8">
    <source>
        <dbReference type="SAM" id="SignalP"/>
    </source>
</evidence>
<evidence type="ECO:0000256" key="1">
    <source>
        <dbReference type="ARBA" id="ARBA00022659"/>
    </source>
</evidence>
<keyword evidence="2 8" id="KW-0732">Signal</keyword>
<dbReference type="InterPro" id="IPR000436">
    <property type="entry name" value="Sushi_SCR_CCP_dom"/>
</dbReference>
<dbReference type="AlphaFoldDB" id="A0A087T707"/>
<feature type="domain" description="Sushi" evidence="9">
    <location>
        <begin position="214"/>
        <end position="268"/>
    </location>
</feature>
<evidence type="ECO:0000259" key="9">
    <source>
        <dbReference type="PROSITE" id="PS50923"/>
    </source>
</evidence>
<feature type="signal peptide" evidence="8">
    <location>
        <begin position="1"/>
        <end position="23"/>
    </location>
</feature>
<feature type="transmembrane region" description="Helical" evidence="7">
    <location>
        <begin position="346"/>
        <end position="370"/>
    </location>
</feature>
<feature type="domain" description="Sushi" evidence="9">
    <location>
        <begin position="269"/>
        <end position="335"/>
    </location>
</feature>
<accession>A0A087T707</accession>
<dbReference type="OrthoDB" id="6420600at2759"/>
<feature type="non-terminal residue" evidence="10">
    <location>
        <position position="455"/>
    </location>
</feature>
<dbReference type="EMBL" id="KK113720">
    <property type="protein sequence ID" value="KFM60896.1"/>
    <property type="molecule type" value="Genomic_DNA"/>
</dbReference>
<dbReference type="PANTHER" id="PTHR46393">
    <property type="entry name" value="SUSHI DOMAIN-CONTAINING PROTEIN"/>
    <property type="match status" value="1"/>
</dbReference>
<dbReference type="Gene3D" id="2.60.120.260">
    <property type="entry name" value="Galactose-binding domain-like"/>
    <property type="match status" value="1"/>
</dbReference>
<evidence type="ECO:0000313" key="10">
    <source>
        <dbReference type="EMBL" id="KFM60896.1"/>
    </source>
</evidence>
<sequence>MDLAGLSTKNWILLLYFFVTVLACQPPDVPLHGSYTPERPKYELGDEIRYSCQTGTLLVGKSSRKCWNGGKWSGSTPFCDVPVELKNPTSITTSQRSRAKYAVDNILNTCYESINSTGQSLEVYLQDPAILRVIKLYFKTSSTSTTIDQISISVVSGRGTACGNANYNIESDQWITLHCLDNVNFTDKIRIENKAGKKSVLQICEIQVFVKDAIWCDTPPDIFIPKGYLVVSRDKAALRCQEGYKAGENTRLVCDKNRWSGPILKCDEILCDSVVGNDSFSAGGEWQMTERVNKFSFGTKRKLRCDPGYEMTGQPDTVTCLKNGTWSKTTARCIEKKQDDKKSLRIIAITVGTVVVVLIFCLLGVTLYCVQRNRSKEVVVVYKPGEYGQSPRESEDNYNSTTYYDVIDDPPPKPPMFPGTLSKGYSTPVDSRIGTNKMPADIAFGTLKTSTLYSS</sequence>
<keyword evidence="5" id="KW-0325">Glycoprotein</keyword>
<keyword evidence="3" id="KW-0677">Repeat</keyword>
<dbReference type="OMA" id="CHINEEY"/>
<dbReference type="Pfam" id="PF00084">
    <property type="entry name" value="Sushi"/>
    <property type="match status" value="3"/>
</dbReference>
<dbReference type="InterPro" id="IPR035976">
    <property type="entry name" value="Sushi/SCR/CCP_sf"/>
</dbReference>
<dbReference type="STRING" id="407821.A0A087T707"/>
<dbReference type="SUPFAM" id="SSF49785">
    <property type="entry name" value="Galactose-binding domain-like"/>
    <property type="match status" value="1"/>
</dbReference>
<dbReference type="InterPro" id="IPR008979">
    <property type="entry name" value="Galactose-bd-like_sf"/>
</dbReference>
<keyword evidence="11" id="KW-1185">Reference proteome</keyword>
<keyword evidence="7" id="KW-0472">Membrane</keyword>
<evidence type="ECO:0000256" key="4">
    <source>
        <dbReference type="ARBA" id="ARBA00023157"/>
    </source>
</evidence>
<keyword evidence="4 6" id="KW-1015">Disulfide bond</keyword>
<feature type="chain" id="PRO_5001829439" evidence="8">
    <location>
        <begin position="24"/>
        <end position="455"/>
    </location>
</feature>
<organism evidence="10 11">
    <name type="scientific">Stegodyphus mimosarum</name>
    <name type="common">African social velvet spider</name>
    <dbReference type="NCBI Taxonomy" id="407821"/>
    <lineage>
        <taxon>Eukaryota</taxon>
        <taxon>Metazoa</taxon>
        <taxon>Ecdysozoa</taxon>
        <taxon>Arthropoda</taxon>
        <taxon>Chelicerata</taxon>
        <taxon>Arachnida</taxon>
        <taxon>Araneae</taxon>
        <taxon>Araneomorphae</taxon>
        <taxon>Entelegynae</taxon>
        <taxon>Eresoidea</taxon>
        <taxon>Eresidae</taxon>
        <taxon>Stegodyphus</taxon>
    </lineage>
</organism>
<keyword evidence="7" id="KW-0812">Transmembrane</keyword>
<evidence type="ECO:0000256" key="3">
    <source>
        <dbReference type="ARBA" id="ARBA00022737"/>
    </source>
</evidence>
<evidence type="ECO:0000256" key="5">
    <source>
        <dbReference type="ARBA" id="ARBA00023180"/>
    </source>
</evidence>
<dbReference type="Gene3D" id="2.10.70.10">
    <property type="entry name" value="Complement Module, domain 1"/>
    <property type="match status" value="2"/>
</dbReference>
<evidence type="ECO:0000256" key="2">
    <source>
        <dbReference type="ARBA" id="ARBA00022729"/>
    </source>
</evidence>
<evidence type="ECO:0000313" key="11">
    <source>
        <dbReference type="Proteomes" id="UP000054359"/>
    </source>
</evidence>
<dbReference type="CDD" id="cd00033">
    <property type="entry name" value="CCP"/>
    <property type="match status" value="3"/>
</dbReference>
<keyword evidence="1 6" id="KW-0768">Sushi</keyword>
<evidence type="ECO:0000256" key="7">
    <source>
        <dbReference type="SAM" id="Phobius"/>
    </source>
</evidence>
<dbReference type="PANTHER" id="PTHR46393:SF7">
    <property type="entry name" value="COMPLEMENT C2"/>
    <property type="match status" value="1"/>
</dbReference>
<evidence type="ECO:0000256" key="6">
    <source>
        <dbReference type="PROSITE-ProRule" id="PRU00302"/>
    </source>
</evidence>
<feature type="disulfide bond" evidence="6">
    <location>
        <begin position="52"/>
        <end position="79"/>
    </location>
</feature>
<dbReference type="Proteomes" id="UP000054359">
    <property type="component" value="Unassembled WGS sequence"/>
</dbReference>
<reference evidence="10 11" key="1">
    <citation type="submission" date="2013-11" db="EMBL/GenBank/DDBJ databases">
        <title>Genome sequencing of Stegodyphus mimosarum.</title>
        <authorList>
            <person name="Bechsgaard J."/>
        </authorList>
    </citation>
    <scope>NUCLEOTIDE SEQUENCE [LARGE SCALE GENOMIC DNA]</scope>
</reference>
<gene>
    <name evidence="10" type="ORF">X975_24032</name>
</gene>
<comment type="caution">
    <text evidence="6">Lacks conserved residue(s) required for the propagation of feature annotation.</text>
</comment>
<protein>
    <submittedName>
        <fullName evidence="10">C4b-binding protein</fullName>
    </submittedName>
</protein>
<proteinExistence type="predicted"/>
<name>A0A087T707_STEMI</name>
<keyword evidence="7" id="KW-1133">Transmembrane helix</keyword>
<dbReference type="SMART" id="SM00032">
    <property type="entry name" value="CCP"/>
    <property type="match status" value="3"/>
</dbReference>
<feature type="domain" description="Sushi" evidence="9">
    <location>
        <begin position="22"/>
        <end position="81"/>
    </location>
</feature>
<dbReference type="PROSITE" id="PS50923">
    <property type="entry name" value="SUSHI"/>
    <property type="match status" value="3"/>
</dbReference>
<dbReference type="SUPFAM" id="SSF57535">
    <property type="entry name" value="Complement control module/SCR domain"/>
    <property type="match status" value="3"/>
</dbReference>